<feature type="domain" description="Aldehyde oxidase/xanthine dehydrogenase a/b hammerhead" evidence="3">
    <location>
        <begin position="10"/>
        <end position="115"/>
    </location>
</feature>
<keyword evidence="2" id="KW-0560">Oxidoreductase</keyword>
<comment type="caution">
    <text evidence="4">The sequence shown here is derived from an EMBL/GenBank/DDBJ whole genome shotgun (WGS) entry which is preliminary data.</text>
</comment>
<dbReference type="Pfam" id="PF01315">
    <property type="entry name" value="Ald_Xan_dh_C"/>
    <property type="match status" value="1"/>
</dbReference>
<protein>
    <submittedName>
        <fullName evidence="4">Aldehyde oxidase</fullName>
    </submittedName>
</protein>
<dbReference type="InterPro" id="IPR036856">
    <property type="entry name" value="Ald_Oxase/Xan_DH_a/b_sf"/>
</dbReference>
<dbReference type="Gene3D" id="3.90.1170.50">
    <property type="entry name" value="Aldehyde oxidase/xanthine dehydrogenase, a/b hammerhead"/>
    <property type="match status" value="1"/>
</dbReference>
<dbReference type="EMBL" id="JZWS01000151">
    <property type="protein sequence ID" value="KJR78273.1"/>
    <property type="molecule type" value="Genomic_DNA"/>
</dbReference>
<dbReference type="InterPro" id="IPR046867">
    <property type="entry name" value="AldOxase/xan_DH_MoCoBD2"/>
</dbReference>
<dbReference type="SUPFAM" id="SSF56003">
    <property type="entry name" value="Molybdenum cofactor-binding domain"/>
    <property type="match status" value="1"/>
</dbReference>
<dbReference type="SUPFAM" id="SSF54665">
    <property type="entry name" value="CO dehydrogenase molybdoprotein N-domain-like"/>
    <property type="match status" value="1"/>
</dbReference>
<evidence type="ECO:0000313" key="4">
    <source>
        <dbReference type="EMBL" id="KJR78273.1"/>
    </source>
</evidence>
<evidence type="ECO:0000259" key="3">
    <source>
        <dbReference type="SMART" id="SM01008"/>
    </source>
</evidence>
<dbReference type="PANTHER" id="PTHR11908:SF132">
    <property type="entry name" value="ALDEHYDE OXIDASE 1-RELATED"/>
    <property type="match status" value="1"/>
</dbReference>
<gene>
    <name evidence="4" type="ORF">TQ35_08165</name>
</gene>
<dbReference type="Pfam" id="PF02738">
    <property type="entry name" value="MoCoBD_1"/>
    <property type="match status" value="1"/>
</dbReference>
<sequence>MLKEHLEIVTGNSTYLDDIHFDNEVYLYVIRSNYARAKIKSISKPSNALLFLTGKDFYAEMPVISLPNARIARMPVLAKEDVNFFGQPVAAIVTENRYDTEDVAEEVSVEYEPEKPITNVYESMKDEDIIHPNLKTNVSIDTEVKGGNVKLKEKADVVVEREITQNRIVSNPMEPKGIIAYYHDGILTVYSSIQAPFRIRNDLREVLGIEPERIKVFAPKNVGGGFGNKVPAHPEYVIASIASMKLGRPVKWIETRREHLTNPTQGRGVSGKVRLYATKEGKALGVEGEIIVDLGAYNYTLNVTTPVFISRLLTGPYKMDFISVRARGVFTNLPPTGPYRGAGRPEAALFHETLMEDLANELKMDSAEIRERNLIDGEYVTPSGLKIDKAGYREVFSKAKEIYNKLKGKSKGVSIVVFAEQISVPPGEGARVIVGKGKIRIIVPSGPHGQAHRSTFAKLASEILKNDNIEVITGTTEGVKEGIGSYGSRTAAIAGSAVIEACKTLLETLKSRNITLEEAVNSDEEISVEVFARGDVIFSPGAHVALVDVDRETYFPRVVEYYTVDDVGRVIIKEEVEGQVIGGVLQGVSQVLWEEAKYDENGIPLILSIGDEGVPTALEAFYKTITNIYQYPSPLPSGARGVGEAGTIGALPATFIAIEKLLGVKLNRTPVTPDYIFSLIEK</sequence>
<dbReference type="InterPro" id="IPR037165">
    <property type="entry name" value="AldOxase/xan_DH_Mopterin-bd_sf"/>
</dbReference>
<dbReference type="SMART" id="SM01008">
    <property type="entry name" value="Ald_Xan_dh_C"/>
    <property type="match status" value="1"/>
</dbReference>
<dbReference type="PANTHER" id="PTHR11908">
    <property type="entry name" value="XANTHINE DEHYDROGENASE"/>
    <property type="match status" value="1"/>
</dbReference>
<organism evidence="4">
    <name type="scientific">Candidatus Aramenus sulfurataquae</name>
    <dbReference type="NCBI Taxonomy" id="1326980"/>
    <lineage>
        <taxon>Archaea</taxon>
        <taxon>Thermoproteota</taxon>
        <taxon>Thermoprotei</taxon>
        <taxon>Sulfolobales</taxon>
        <taxon>Sulfolobaceae</taxon>
        <taxon>Candidatus Aramenus</taxon>
    </lineage>
</organism>
<dbReference type="PATRIC" id="fig|1326980.8.peg.497"/>
<accession>A0A0F2LL16</accession>
<evidence type="ECO:0000256" key="2">
    <source>
        <dbReference type="ARBA" id="ARBA00023002"/>
    </source>
</evidence>
<dbReference type="Pfam" id="PF20256">
    <property type="entry name" value="MoCoBD_2"/>
    <property type="match status" value="1"/>
</dbReference>
<dbReference type="GO" id="GO:0016491">
    <property type="term" value="F:oxidoreductase activity"/>
    <property type="evidence" value="ECO:0007669"/>
    <property type="project" value="UniProtKB-KW"/>
</dbReference>
<dbReference type="Gene3D" id="3.30.365.10">
    <property type="entry name" value="Aldehyde oxidase/xanthine dehydrogenase, molybdopterin binding domain"/>
    <property type="match status" value="5"/>
</dbReference>
<dbReference type="InterPro" id="IPR016208">
    <property type="entry name" value="Ald_Oxase/xanthine_DH-like"/>
</dbReference>
<dbReference type="InterPro" id="IPR000674">
    <property type="entry name" value="Ald_Oxase/Xan_DH_a/b"/>
</dbReference>
<dbReference type="AlphaFoldDB" id="A0A0F2LL16"/>
<reference evidence="4" key="1">
    <citation type="submission" date="2015-03" db="EMBL/GenBank/DDBJ databases">
        <title>Metagenome Sequencing of an Archaeal-Dominated Microbial Community from a Hot Spring at the Los Azufres Geothermal Field, Mexico.</title>
        <authorList>
            <person name="Servin-Garciduenas L.E."/>
            <person name="Martinez-Romero E."/>
        </authorList>
    </citation>
    <scope>NUCLEOTIDE SEQUENCE [LARGE SCALE GENOMIC DNA]</scope>
    <source>
        <strain evidence="4">AZ1-454</strain>
    </source>
</reference>
<keyword evidence="1" id="KW-0500">Molybdenum</keyword>
<evidence type="ECO:0000256" key="1">
    <source>
        <dbReference type="ARBA" id="ARBA00022505"/>
    </source>
</evidence>
<dbReference type="GO" id="GO:0005506">
    <property type="term" value="F:iron ion binding"/>
    <property type="evidence" value="ECO:0007669"/>
    <property type="project" value="InterPro"/>
</dbReference>
<dbReference type="InterPro" id="IPR008274">
    <property type="entry name" value="AldOxase/xan_DH_MoCoBD1"/>
</dbReference>
<name>A0A0F2LL16_9CREN</name>
<proteinExistence type="predicted"/>